<keyword evidence="1" id="KW-0472">Membrane</keyword>
<dbReference type="EMBL" id="CM029038">
    <property type="protein sequence ID" value="KAG2652248.1"/>
    <property type="molecule type" value="Genomic_DNA"/>
</dbReference>
<organism evidence="2 3">
    <name type="scientific">Panicum virgatum</name>
    <name type="common">Blackwell switchgrass</name>
    <dbReference type="NCBI Taxonomy" id="38727"/>
    <lineage>
        <taxon>Eukaryota</taxon>
        <taxon>Viridiplantae</taxon>
        <taxon>Streptophyta</taxon>
        <taxon>Embryophyta</taxon>
        <taxon>Tracheophyta</taxon>
        <taxon>Spermatophyta</taxon>
        <taxon>Magnoliopsida</taxon>
        <taxon>Liliopsida</taxon>
        <taxon>Poales</taxon>
        <taxon>Poaceae</taxon>
        <taxon>PACMAD clade</taxon>
        <taxon>Panicoideae</taxon>
        <taxon>Panicodae</taxon>
        <taxon>Paniceae</taxon>
        <taxon>Panicinae</taxon>
        <taxon>Panicum</taxon>
        <taxon>Panicum sect. Hiantes</taxon>
    </lineage>
</organism>
<dbReference type="Proteomes" id="UP000823388">
    <property type="component" value="Chromosome 1N"/>
</dbReference>
<reference evidence="2" key="1">
    <citation type="submission" date="2020-05" db="EMBL/GenBank/DDBJ databases">
        <title>WGS assembly of Panicum virgatum.</title>
        <authorList>
            <person name="Lovell J.T."/>
            <person name="Jenkins J."/>
            <person name="Shu S."/>
            <person name="Juenger T.E."/>
            <person name="Schmutz J."/>
        </authorList>
    </citation>
    <scope>NUCLEOTIDE SEQUENCE</scope>
    <source>
        <strain evidence="2">AP13</strain>
    </source>
</reference>
<gene>
    <name evidence="2" type="ORF">PVAP13_1NG342519</name>
</gene>
<dbReference type="AlphaFoldDB" id="A0A8T0X0F5"/>
<sequence>MYLQSLMIYLVLVFMMMSTKMEILLMLLTKMSTVTTLWN</sequence>
<protein>
    <submittedName>
        <fullName evidence="2">Uncharacterized protein</fullName>
    </submittedName>
</protein>
<evidence type="ECO:0000313" key="2">
    <source>
        <dbReference type="EMBL" id="KAG2652248.1"/>
    </source>
</evidence>
<proteinExistence type="predicted"/>
<evidence type="ECO:0000313" key="3">
    <source>
        <dbReference type="Proteomes" id="UP000823388"/>
    </source>
</evidence>
<comment type="caution">
    <text evidence="2">The sequence shown here is derived from an EMBL/GenBank/DDBJ whole genome shotgun (WGS) entry which is preliminary data.</text>
</comment>
<evidence type="ECO:0000256" key="1">
    <source>
        <dbReference type="SAM" id="Phobius"/>
    </source>
</evidence>
<name>A0A8T0X0F5_PANVG</name>
<keyword evidence="3" id="KW-1185">Reference proteome</keyword>
<accession>A0A8T0X0F5</accession>
<feature type="transmembrane region" description="Helical" evidence="1">
    <location>
        <begin position="6"/>
        <end position="28"/>
    </location>
</feature>
<keyword evidence="1" id="KW-0812">Transmembrane</keyword>
<keyword evidence="1" id="KW-1133">Transmembrane helix</keyword>